<reference evidence="3 4" key="1">
    <citation type="submission" date="2024-06" db="EMBL/GenBank/DDBJ databases">
        <title>A chromosome level genome sequence of Diviner's sage (Salvia divinorum).</title>
        <authorList>
            <person name="Ford S.A."/>
            <person name="Ro D.-K."/>
            <person name="Ness R.W."/>
            <person name="Phillips M.A."/>
        </authorList>
    </citation>
    <scope>NUCLEOTIDE SEQUENCE [LARGE SCALE GENOMIC DNA]</scope>
    <source>
        <strain evidence="3">SAF-2024a</strain>
        <tissue evidence="3">Leaf</tissue>
    </source>
</reference>
<evidence type="ECO:0000256" key="1">
    <source>
        <dbReference type="SAM" id="MobiDB-lite"/>
    </source>
</evidence>
<keyword evidence="2" id="KW-0472">Membrane</keyword>
<dbReference type="AlphaFoldDB" id="A0ABD1G0K2"/>
<name>A0ABD1G0K2_SALDI</name>
<evidence type="ECO:0000256" key="2">
    <source>
        <dbReference type="SAM" id="Phobius"/>
    </source>
</evidence>
<feature type="transmembrane region" description="Helical" evidence="2">
    <location>
        <begin position="158"/>
        <end position="180"/>
    </location>
</feature>
<comment type="caution">
    <text evidence="3">The sequence shown here is derived from an EMBL/GenBank/DDBJ whole genome shotgun (WGS) entry which is preliminary data.</text>
</comment>
<keyword evidence="2" id="KW-0812">Transmembrane</keyword>
<dbReference type="Proteomes" id="UP001567538">
    <property type="component" value="Unassembled WGS sequence"/>
</dbReference>
<dbReference type="EMBL" id="JBEAFC010000011">
    <property type="protein sequence ID" value="KAL1537636.1"/>
    <property type="molecule type" value="Genomic_DNA"/>
</dbReference>
<accession>A0ABD1G0K2</accession>
<evidence type="ECO:0000313" key="4">
    <source>
        <dbReference type="Proteomes" id="UP001567538"/>
    </source>
</evidence>
<keyword evidence="4" id="KW-1185">Reference proteome</keyword>
<feature type="region of interest" description="Disordered" evidence="1">
    <location>
        <begin position="1"/>
        <end position="43"/>
    </location>
</feature>
<organism evidence="3 4">
    <name type="scientific">Salvia divinorum</name>
    <name type="common">Maria pastora</name>
    <name type="synonym">Diviner's sage</name>
    <dbReference type="NCBI Taxonomy" id="28513"/>
    <lineage>
        <taxon>Eukaryota</taxon>
        <taxon>Viridiplantae</taxon>
        <taxon>Streptophyta</taxon>
        <taxon>Embryophyta</taxon>
        <taxon>Tracheophyta</taxon>
        <taxon>Spermatophyta</taxon>
        <taxon>Magnoliopsida</taxon>
        <taxon>eudicotyledons</taxon>
        <taxon>Gunneridae</taxon>
        <taxon>Pentapetalae</taxon>
        <taxon>asterids</taxon>
        <taxon>lamiids</taxon>
        <taxon>Lamiales</taxon>
        <taxon>Lamiaceae</taxon>
        <taxon>Nepetoideae</taxon>
        <taxon>Mentheae</taxon>
        <taxon>Salviinae</taxon>
        <taxon>Salvia</taxon>
        <taxon>Salvia subgen. Calosphace</taxon>
    </lineage>
</organism>
<feature type="compositionally biased region" description="Low complexity" evidence="1">
    <location>
        <begin position="34"/>
        <end position="43"/>
    </location>
</feature>
<sequence length="184" mass="20473">MQKQSRALRIEENSEKTPPALSLAKRSGDYTVGRPTEATRTATETPKLTIHAYSARRRRLSTPTNSGPWTVSSLLRSCDETVVGKVGGDFASRDSLTMHESSRSEFQYTSLSPSFSADLSSIALSLSIFAVLKTQQPKHQTQGFLRLLHRRCLPPTPWVAFFSAASCFLTKSFFPFPIFVKILN</sequence>
<evidence type="ECO:0000313" key="3">
    <source>
        <dbReference type="EMBL" id="KAL1537636.1"/>
    </source>
</evidence>
<protein>
    <submittedName>
        <fullName evidence="3">Uncharacterized protein</fullName>
    </submittedName>
</protein>
<keyword evidence="2" id="KW-1133">Transmembrane helix</keyword>
<proteinExistence type="predicted"/>
<gene>
    <name evidence="3" type="ORF">AAHA92_30125</name>
</gene>